<accession>A0A8H6MDB9</accession>
<dbReference type="GO" id="GO:0005634">
    <property type="term" value="C:nucleus"/>
    <property type="evidence" value="ECO:0007669"/>
    <property type="project" value="TreeGrafter"/>
</dbReference>
<evidence type="ECO:0000256" key="1">
    <source>
        <dbReference type="ARBA" id="ARBA00003548"/>
    </source>
</evidence>
<feature type="compositionally biased region" description="Polar residues" evidence="4">
    <location>
        <begin position="35"/>
        <end position="50"/>
    </location>
</feature>
<name>A0A8H6MDB9_9AGAR</name>
<feature type="region of interest" description="Disordered" evidence="4">
    <location>
        <begin position="169"/>
        <end position="230"/>
    </location>
</feature>
<keyword evidence="6" id="KW-1185">Reference proteome</keyword>
<comment type="function">
    <text evidence="1">Required for respiratory activity and maintenance and expression of the mitochondrial genome.</text>
</comment>
<dbReference type="PANTHER" id="PTHR13475">
    <property type="entry name" value="NEUGRIN"/>
    <property type="match status" value="1"/>
</dbReference>
<evidence type="ECO:0000313" key="6">
    <source>
        <dbReference type="Proteomes" id="UP000521943"/>
    </source>
</evidence>
<dbReference type="EMBL" id="JACGCI010000004">
    <property type="protein sequence ID" value="KAF6764315.1"/>
    <property type="molecule type" value="Genomic_DNA"/>
</dbReference>
<reference evidence="5 6" key="1">
    <citation type="submission" date="2020-07" db="EMBL/GenBank/DDBJ databases">
        <title>Comparative genomics of pyrophilous fungi reveals a link between fire events and developmental genes.</title>
        <authorList>
            <consortium name="DOE Joint Genome Institute"/>
            <person name="Steindorff A.S."/>
            <person name="Carver A."/>
            <person name="Calhoun S."/>
            <person name="Stillman K."/>
            <person name="Liu H."/>
            <person name="Lipzen A."/>
            <person name="Pangilinan J."/>
            <person name="Labutti K."/>
            <person name="Bruns T.D."/>
            <person name="Grigoriev I.V."/>
        </authorList>
    </citation>
    <scope>NUCLEOTIDE SEQUENCE [LARGE SCALE GENOMIC DNA]</scope>
    <source>
        <strain evidence="5 6">CBS 144469</strain>
    </source>
</reference>
<gene>
    <name evidence="5" type="ORF">DFP72DRAFT_871519</name>
</gene>
<evidence type="ECO:0000256" key="2">
    <source>
        <dbReference type="ARBA" id="ARBA00010895"/>
    </source>
</evidence>
<dbReference type="InterPro" id="IPR010487">
    <property type="entry name" value="NGRN/Rrg9"/>
</dbReference>
<proteinExistence type="inferred from homology"/>
<comment type="caution">
    <text evidence="5">The sequence shown here is derived from an EMBL/GenBank/DDBJ whole genome shotgun (WGS) entry which is preliminary data.</text>
</comment>
<dbReference type="OrthoDB" id="5578174at2759"/>
<organism evidence="5 6">
    <name type="scientific">Ephemerocybe angulata</name>
    <dbReference type="NCBI Taxonomy" id="980116"/>
    <lineage>
        <taxon>Eukaryota</taxon>
        <taxon>Fungi</taxon>
        <taxon>Dikarya</taxon>
        <taxon>Basidiomycota</taxon>
        <taxon>Agaricomycotina</taxon>
        <taxon>Agaricomycetes</taxon>
        <taxon>Agaricomycetidae</taxon>
        <taxon>Agaricales</taxon>
        <taxon>Agaricineae</taxon>
        <taxon>Psathyrellaceae</taxon>
        <taxon>Ephemerocybe</taxon>
    </lineage>
</organism>
<dbReference type="AlphaFoldDB" id="A0A8H6MDB9"/>
<evidence type="ECO:0000313" key="5">
    <source>
        <dbReference type="EMBL" id="KAF6764315.1"/>
    </source>
</evidence>
<dbReference type="PANTHER" id="PTHR13475:SF3">
    <property type="entry name" value="NEUGRIN"/>
    <property type="match status" value="1"/>
</dbReference>
<feature type="region of interest" description="Disordered" evidence="4">
    <location>
        <begin position="76"/>
        <end position="101"/>
    </location>
</feature>
<comment type="similarity">
    <text evidence="2">Belongs to the RRG9 family.</text>
</comment>
<sequence>MASSLRTFLNLQRSCTRHHISRLYTPHPSLPAPSPRSTQVQSRSVATTSGKPAPAKAPLSILEDDDAEIDLSEDDDLVNGVRPGTAPLHLRKPTPTSTPDEWRAHRAAIKARFPDGWAPPRKISREAMAGLRQLHALNPATFTTEILADKFRISPEAVRRILKSRWEPSSERKAKLVEREKAGKSKRRDAMDRRERDQAMPFMREKLAQEERGEDQRRAGRNGGDRLTLT</sequence>
<dbReference type="Proteomes" id="UP000521943">
    <property type="component" value="Unassembled WGS sequence"/>
</dbReference>
<dbReference type="Pfam" id="PF06413">
    <property type="entry name" value="Neugrin"/>
    <property type="match status" value="1"/>
</dbReference>
<protein>
    <recommendedName>
        <fullName evidence="3">Required for respiratory growth protein 9, mitochondrial</fullName>
    </recommendedName>
</protein>
<feature type="region of interest" description="Disordered" evidence="4">
    <location>
        <begin position="23"/>
        <end position="58"/>
    </location>
</feature>
<evidence type="ECO:0000256" key="4">
    <source>
        <dbReference type="SAM" id="MobiDB-lite"/>
    </source>
</evidence>
<feature type="compositionally biased region" description="Basic and acidic residues" evidence="4">
    <location>
        <begin position="169"/>
        <end position="218"/>
    </location>
</feature>
<evidence type="ECO:0000256" key="3">
    <source>
        <dbReference type="ARBA" id="ARBA00013566"/>
    </source>
</evidence>